<sequence>MSSVRKRTLPSGKVVWQCDYKDQHGKRRSRQFPTKREATDFETKARAEVAQGVHVADSIAETVERAAALWIEAGEVDELEASTLKQRREHVRLHIVPLIGYVKLSQLNTPRIEAFKDELLSRPLKKAMPGLAVVLLSGRRESGWRGDDAGIG</sequence>
<evidence type="ECO:0000313" key="2">
    <source>
        <dbReference type="EMBL" id="TWA75649.1"/>
    </source>
</evidence>
<name>A0A560BT06_AZOBR</name>
<proteinExistence type="predicted"/>
<evidence type="ECO:0000256" key="1">
    <source>
        <dbReference type="ARBA" id="ARBA00023125"/>
    </source>
</evidence>
<protein>
    <submittedName>
        <fullName evidence="2">Integrase-like protein</fullName>
    </submittedName>
</protein>
<dbReference type="InterPro" id="IPR010998">
    <property type="entry name" value="Integrase_recombinase_N"/>
</dbReference>
<evidence type="ECO:0000313" key="3">
    <source>
        <dbReference type="Proteomes" id="UP000318529"/>
    </source>
</evidence>
<dbReference type="Proteomes" id="UP000318529">
    <property type="component" value="Unassembled WGS sequence"/>
</dbReference>
<dbReference type="GO" id="GO:0003677">
    <property type="term" value="F:DNA binding"/>
    <property type="evidence" value="ECO:0007669"/>
    <property type="project" value="UniProtKB-KW"/>
</dbReference>
<dbReference type="Gene3D" id="1.10.150.130">
    <property type="match status" value="1"/>
</dbReference>
<gene>
    <name evidence="2" type="ORF">FBZ83_12376</name>
</gene>
<dbReference type="AlphaFoldDB" id="A0A560BT06"/>
<reference evidence="2 3" key="1">
    <citation type="submission" date="2019-06" db="EMBL/GenBank/DDBJ databases">
        <title>Genomic Encyclopedia of Type Strains, Phase IV (KMG-V): Genome sequencing to study the core and pangenomes of soil and plant-associated prokaryotes.</title>
        <authorList>
            <person name="Whitman W."/>
        </authorList>
    </citation>
    <scope>NUCLEOTIDE SEQUENCE [LARGE SCALE GENOMIC DNA]</scope>
    <source>
        <strain evidence="2 3">BR 11650</strain>
    </source>
</reference>
<dbReference type="EMBL" id="VITH01000023">
    <property type="protein sequence ID" value="TWA75649.1"/>
    <property type="molecule type" value="Genomic_DNA"/>
</dbReference>
<feature type="non-terminal residue" evidence="2">
    <location>
        <position position="152"/>
    </location>
</feature>
<dbReference type="SUPFAM" id="SSF56349">
    <property type="entry name" value="DNA breaking-rejoining enzymes"/>
    <property type="match status" value="1"/>
</dbReference>
<comment type="caution">
    <text evidence="2">The sequence shown here is derived from an EMBL/GenBank/DDBJ whole genome shotgun (WGS) entry which is preliminary data.</text>
</comment>
<accession>A0A560BT06</accession>
<organism evidence="2 3">
    <name type="scientific">Azospirillum brasilense</name>
    <dbReference type="NCBI Taxonomy" id="192"/>
    <lineage>
        <taxon>Bacteria</taxon>
        <taxon>Pseudomonadati</taxon>
        <taxon>Pseudomonadota</taxon>
        <taxon>Alphaproteobacteria</taxon>
        <taxon>Rhodospirillales</taxon>
        <taxon>Azospirillaceae</taxon>
        <taxon>Azospirillum</taxon>
    </lineage>
</organism>
<dbReference type="InterPro" id="IPR011010">
    <property type="entry name" value="DNA_brk_join_enz"/>
</dbReference>
<keyword evidence="1" id="KW-0238">DNA-binding</keyword>